<keyword evidence="2" id="KW-0378">Hydrolase</keyword>
<evidence type="ECO:0000313" key="3">
    <source>
        <dbReference type="Proteomes" id="UP001568894"/>
    </source>
</evidence>
<dbReference type="GO" id="GO:0016787">
    <property type="term" value="F:hydrolase activity"/>
    <property type="evidence" value="ECO:0007669"/>
    <property type="project" value="UniProtKB-KW"/>
</dbReference>
<keyword evidence="1" id="KW-0732">Signal</keyword>
<feature type="chain" id="PRO_5045690140" evidence="1">
    <location>
        <begin position="21"/>
        <end position="316"/>
    </location>
</feature>
<dbReference type="RefSeq" id="WP_371567108.1">
    <property type="nucleotide sequence ID" value="NZ_JASMRN010000001.1"/>
</dbReference>
<comment type="caution">
    <text evidence="2">The sequence shown here is derived from an EMBL/GenBank/DDBJ whole genome shotgun (WGS) entry which is preliminary data.</text>
</comment>
<dbReference type="Gene3D" id="3.40.50.1820">
    <property type="entry name" value="alpha/beta hydrolase"/>
    <property type="match status" value="1"/>
</dbReference>
<dbReference type="EMBL" id="JASMRN010000001">
    <property type="protein sequence ID" value="MEZ7513683.1"/>
    <property type="molecule type" value="Genomic_DNA"/>
</dbReference>
<accession>A0ABV4K7R8</accession>
<keyword evidence="3" id="KW-1185">Reference proteome</keyword>
<dbReference type="InterPro" id="IPR029058">
    <property type="entry name" value="AB_hydrolase_fold"/>
</dbReference>
<evidence type="ECO:0000256" key="1">
    <source>
        <dbReference type="SAM" id="SignalP"/>
    </source>
</evidence>
<dbReference type="Proteomes" id="UP001568894">
    <property type="component" value="Unassembled WGS sequence"/>
</dbReference>
<evidence type="ECO:0000313" key="2">
    <source>
        <dbReference type="EMBL" id="MEZ7513683.1"/>
    </source>
</evidence>
<feature type="signal peptide" evidence="1">
    <location>
        <begin position="1"/>
        <end position="20"/>
    </location>
</feature>
<organism evidence="2 3">
    <name type="scientific">Flavobacterium frigidarium</name>
    <dbReference type="NCBI Taxonomy" id="99286"/>
    <lineage>
        <taxon>Bacteria</taxon>
        <taxon>Pseudomonadati</taxon>
        <taxon>Bacteroidota</taxon>
        <taxon>Flavobacteriia</taxon>
        <taxon>Flavobacteriales</taxon>
        <taxon>Flavobacteriaceae</taxon>
        <taxon>Flavobacterium</taxon>
    </lineage>
</organism>
<proteinExistence type="predicted"/>
<reference evidence="2 3" key="1">
    <citation type="submission" date="2023-05" db="EMBL/GenBank/DDBJ databases">
        <title>Adaptations of aquatic viruses from atmosphere-close ecosystems of the Central Arctic Ocean.</title>
        <authorList>
            <person name="Rahlff J."/>
            <person name="Holmfeldt K."/>
        </authorList>
    </citation>
    <scope>NUCLEOTIDE SEQUENCE [LARGE SCALE GENOMIC DNA]</scope>
    <source>
        <strain evidence="2 3">Arc14</strain>
    </source>
</reference>
<dbReference type="SUPFAM" id="SSF53474">
    <property type="entry name" value="alpha/beta-Hydrolases"/>
    <property type="match status" value="1"/>
</dbReference>
<name>A0ABV4K7R8_9FLAO</name>
<protein>
    <submittedName>
        <fullName evidence="2">Alpha/beta hydrolase</fullName>
    </submittedName>
</protein>
<sequence length="316" mass="35144">MKKYLLACAFVSLCSAMAQSQEIAPNEKLSNMDHIIALSEAKVQGVKPDNEAKILWADAKNYKKTEVAFVYLHGFGASSREGEPVMSMLAKKYHANVYLSRLKEHGIERENGFEYLTPENYIASAKEAVAIGKRLGNKVVVVSTSTGGTLSLTLAAADKDIAALVLYSPFIDLINPQMTAILTKEGKEGFVKMNGGEIQKQKRAADEAKYWSTSYHVNGYVSLIKMLKDNMTKETFKKVDCPVFVGYYYKNEKEQDQVVSVPAILKMYEELGTATDEKKKVAFPESGNHVIASDLRSKDYKSVYNETVQFLDGLNL</sequence>
<gene>
    <name evidence="2" type="ORF">QO192_00160</name>
</gene>